<dbReference type="GO" id="GO:0032259">
    <property type="term" value="P:methylation"/>
    <property type="evidence" value="ECO:0007669"/>
    <property type="project" value="UniProtKB-KW"/>
</dbReference>
<dbReference type="RefSeq" id="WP_251222560.1">
    <property type="nucleotide sequence ID" value="NZ_JAMBOL010000003.1"/>
</dbReference>
<dbReference type="InterPro" id="IPR041698">
    <property type="entry name" value="Methyltransf_25"/>
</dbReference>
<keyword evidence="3" id="KW-1185">Reference proteome</keyword>
<keyword evidence="2" id="KW-0489">Methyltransferase</keyword>
<dbReference type="GO" id="GO:0008168">
    <property type="term" value="F:methyltransferase activity"/>
    <property type="evidence" value="ECO:0007669"/>
    <property type="project" value="UniProtKB-KW"/>
</dbReference>
<dbReference type="EMBL" id="JAMBOL010000003">
    <property type="protein sequence ID" value="MCM3713767.1"/>
    <property type="molecule type" value="Genomic_DNA"/>
</dbReference>
<gene>
    <name evidence="2" type="ORF">M3202_06695</name>
</gene>
<dbReference type="Proteomes" id="UP001139179">
    <property type="component" value="Unassembled WGS sequence"/>
</dbReference>
<dbReference type="AlphaFoldDB" id="A0A9X2INV3"/>
<accession>A0A9X2INV3</accession>
<keyword evidence="2" id="KW-0808">Transferase</keyword>
<evidence type="ECO:0000313" key="3">
    <source>
        <dbReference type="Proteomes" id="UP001139179"/>
    </source>
</evidence>
<organism evidence="2 3">
    <name type="scientific">Halalkalibacter oceani</name>
    <dbReference type="NCBI Taxonomy" id="1653776"/>
    <lineage>
        <taxon>Bacteria</taxon>
        <taxon>Bacillati</taxon>
        <taxon>Bacillota</taxon>
        <taxon>Bacilli</taxon>
        <taxon>Bacillales</taxon>
        <taxon>Bacillaceae</taxon>
        <taxon>Halalkalibacter</taxon>
    </lineage>
</organism>
<feature type="domain" description="Methyltransferase" evidence="1">
    <location>
        <begin position="71"/>
        <end position="158"/>
    </location>
</feature>
<dbReference type="SUPFAM" id="SSF53335">
    <property type="entry name" value="S-adenosyl-L-methionine-dependent methyltransferases"/>
    <property type="match status" value="1"/>
</dbReference>
<dbReference type="Gene3D" id="3.40.50.150">
    <property type="entry name" value="Vaccinia Virus protein VP39"/>
    <property type="match status" value="1"/>
</dbReference>
<evidence type="ECO:0000313" key="2">
    <source>
        <dbReference type="EMBL" id="MCM3713767.1"/>
    </source>
</evidence>
<sequence>MKQTISELEQLWLDGMKDENGRLPKRIEDDEEEEQFWRRHLEKKRRGEHVDEYAKEMTKALLTYIEEGDTVLEIGPGWGNYTFALAEKAAALTCVDSSKSCLQFLQRLNQEKQLPLTYVQAKWEDYQPESHDVIIGVNCFYRIKEIRRALERMNAHAKKRAIIGMTTAPMRPHYLDLQAAYGYQLKYPRRDYIHLVHLLYEMGIYASCNIVPLTKTYRFASEEALLKDNSSRLLAADVDEDVIRQSLAPYVRKKDGVFLYEHQFYGALIDWEPVPLTRK</sequence>
<dbReference type="InterPro" id="IPR029063">
    <property type="entry name" value="SAM-dependent_MTases_sf"/>
</dbReference>
<comment type="caution">
    <text evidence="2">The sequence shown here is derived from an EMBL/GenBank/DDBJ whole genome shotgun (WGS) entry which is preliminary data.</text>
</comment>
<reference evidence="2" key="1">
    <citation type="submission" date="2022-05" db="EMBL/GenBank/DDBJ databases">
        <title>Comparative Genomics of Spacecraft Associated Microbes.</title>
        <authorList>
            <person name="Tran M.T."/>
            <person name="Wright A."/>
            <person name="Seuylemezian A."/>
            <person name="Eisen J."/>
            <person name="Coil D."/>
        </authorList>
    </citation>
    <scope>NUCLEOTIDE SEQUENCE</scope>
    <source>
        <strain evidence="2">214.1.1</strain>
    </source>
</reference>
<protein>
    <submittedName>
        <fullName evidence="2">Class I SAM-dependent methyltransferase</fullName>
    </submittedName>
</protein>
<evidence type="ECO:0000259" key="1">
    <source>
        <dbReference type="Pfam" id="PF13649"/>
    </source>
</evidence>
<proteinExistence type="predicted"/>
<dbReference type="Pfam" id="PF13649">
    <property type="entry name" value="Methyltransf_25"/>
    <property type="match status" value="1"/>
</dbReference>
<name>A0A9X2INV3_9BACI</name>
<dbReference type="CDD" id="cd02440">
    <property type="entry name" value="AdoMet_MTases"/>
    <property type="match status" value="1"/>
</dbReference>